<dbReference type="AlphaFoldDB" id="A0A022PQ13"/>
<evidence type="ECO:0000313" key="1">
    <source>
        <dbReference type="EMBL" id="EYU16933.1"/>
    </source>
</evidence>
<protein>
    <submittedName>
        <fullName evidence="1">Uncharacterized protein</fullName>
    </submittedName>
</protein>
<organism evidence="1 2">
    <name type="scientific">Photorhabdus aegyptia</name>
    <dbReference type="NCBI Taxonomy" id="2805098"/>
    <lineage>
        <taxon>Bacteria</taxon>
        <taxon>Pseudomonadati</taxon>
        <taxon>Pseudomonadota</taxon>
        <taxon>Gammaproteobacteria</taxon>
        <taxon>Enterobacterales</taxon>
        <taxon>Morganellaceae</taxon>
        <taxon>Photorhabdus</taxon>
    </lineage>
</organism>
<comment type="caution">
    <text evidence="1">The sequence shown here is derived from an EMBL/GenBank/DDBJ whole genome shotgun (WGS) entry which is preliminary data.</text>
</comment>
<gene>
    <name evidence="1" type="ORF">BA1DRAFT_00447</name>
</gene>
<evidence type="ECO:0000313" key="2">
    <source>
        <dbReference type="Proteomes" id="UP000023464"/>
    </source>
</evidence>
<keyword evidence="2" id="KW-1185">Reference proteome</keyword>
<proteinExistence type="predicted"/>
<accession>A0A022PQ13</accession>
<dbReference type="Proteomes" id="UP000023464">
    <property type="component" value="Unassembled WGS sequence"/>
</dbReference>
<name>A0A022PQ13_9GAMM</name>
<reference evidence="1 2" key="1">
    <citation type="submission" date="2014-03" db="EMBL/GenBank/DDBJ databases">
        <title>Draft Genome of Photorhabdus luminescens BA1, an Egyptian Isolate.</title>
        <authorList>
            <person name="Ghazal S."/>
            <person name="Hurst S.G.IV."/>
            <person name="Morris K."/>
            <person name="Thomas K."/>
            <person name="Tisa L.S."/>
        </authorList>
    </citation>
    <scope>NUCLEOTIDE SEQUENCE [LARGE SCALE GENOMIC DNA]</scope>
    <source>
        <strain evidence="1 2">BA1</strain>
    </source>
</reference>
<sequence length="65" mass="7426">MTGINVIKNCDRIPLSFAIRVGNNPTFASFIGIYSLSSNHERDYPVFAFLSSIKRNNDNYHVNYL</sequence>
<dbReference type="EMBL" id="JFGV01000004">
    <property type="protein sequence ID" value="EYU16933.1"/>
    <property type="molecule type" value="Genomic_DNA"/>
</dbReference>